<dbReference type="GO" id="GO:0003723">
    <property type="term" value="F:RNA binding"/>
    <property type="evidence" value="ECO:0007669"/>
    <property type="project" value="TreeGrafter"/>
</dbReference>
<keyword evidence="7" id="KW-1185">Reference proteome</keyword>
<comment type="caution">
    <text evidence="6">The sequence shown here is derived from an EMBL/GenBank/DDBJ whole genome shotgun (WGS) entry which is preliminary data.</text>
</comment>
<evidence type="ECO:0000313" key="6">
    <source>
        <dbReference type="EMBL" id="KAK7916543.1"/>
    </source>
</evidence>
<accession>A0AAW0P537</accession>
<reference evidence="7" key="1">
    <citation type="submission" date="2024-04" db="EMBL/GenBank/DDBJ databases">
        <title>Salinicola lusitanus LLJ914,a marine bacterium isolated from the Okinawa Trough.</title>
        <authorList>
            <person name="Li J."/>
        </authorList>
    </citation>
    <scope>NUCLEOTIDE SEQUENCE [LARGE SCALE GENOMIC DNA]</scope>
</reference>
<keyword evidence="3" id="KW-0862">Zinc</keyword>
<keyword evidence="3" id="KW-0863">Zinc-finger</keyword>
<feature type="compositionally biased region" description="Basic and acidic residues" evidence="4">
    <location>
        <begin position="25"/>
        <end position="35"/>
    </location>
</feature>
<evidence type="ECO:0000256" key="1">
    <source>
        <dbReference type="ARBA" id="ARBA00004123"/>
    </source>
</evidence>
<dbReference type="PANTHER" id="PTHR13948:SF37">
    <property type="entry name" value="RNA-BINDING PROTEIN 6 ISOFORM X1"/>
    <property type="match status" value="1"/>
</dbReference>
<evidence type="ECO:0000313" key="7">
    <source>
        <dbReference type="Proteomes" id="UP001460270"/>
    </source>
</evidence>
<dbReference type="InterPro" id="IPR013087">
    <property type="entry name" value="Znf_C2H2_type"/>
</dbReference>
<protein>
    <recommendedName>
        <fullName evidence="5">C2H2-type domain-containing protein</fullName>
    </recommendedName>
</protein>
<dbReference type="PANTHER" id="PTHR13948">
    <property type="entry name" value="RNA-BINDING PROTEIN"/>
    <property type="match status" value="1"/>
</dbReference>
<organism evidence="6 7">
    <name type="scientific">Mugilogobius chulae</name>
    <name type="common">yellowstripe goby</name>
    <dbReference type="NCBI Taxonomy" id="88201"/>
    <lineage>
        <taxon>Eukaryota</taxon>
        <taxon>Metazoa</taxon>
        <taxon>Chordata</taxon>
        <taxon>Craniata</taxon>
        <taxon>Vertebrata</taxon>
        <taxon>Euteleostomi</taxon>
        <taxon>Actinopterygii</taxon>
        <taxon>Neopterygii</taxon>
        <taxon>Teleostei</taxon>
        <taxon>Neoteleostei</taxon>
        <taxon>Acanthomorphata</taxon>
        <taxon>Gobiaria</taxon>
        <taxon>Gobiiformes</taxon>
        <taxon>Gobioidei</taxon>
        <taxon>Gobiidae</taxon>
        <taxon>Gobionellinae</taxon>
        <taxon>Mugilogobius</taxon>
    </lineage>
</organism>
<dbReference type="Proteomes" id="UP001460270">
    <property type="component" value="Unassembled WGS sequence"/>
</dbReference>
<dbReference type="GO" id="GO:0008270">
    <property type="term" value="F:zinc ion binding"/>
    <property type="evidence" value="ECO:0007669"/>
    <property type="project" value="UniProtKB-KW"/>
</dbReference>
<sequence length="256" mass="29266">MKDMERWAKIQNRQKDSSRTQSSHSRGDDDRRQSKSADAGFAVFERKITGGTEELFKMPFAPSKKDERSKRTMGSLGALVSDYGAGSDEEVDEDKDEPKAAKNAQPAEKEDRLTDWKKMACLLCRRQFPNKDALVRHQQLSDLHKQNMEIHLKIKRSKKELEALENQEKQLNAQVATKSPEPKKRKPPPPPPPPQQQHQDNWASSSRKSESQMSERPGLGAQPAPTQKKKKKQVYSHAAYKQAVRNAMFARYKELD</sequence>
<evidence type="ECO:0000256" key="4">
    <source>
        <dbReference type="SAM" id="MobiDB-lite"/>
    </source>
</evidence>
<dbReference type="InterPro" id="IPR055494">
    <property type="entry name" value="DUF7066"/>
</dbReference>
<keyword evidence="2" id="KW-0539">Nucleus</keyword>
<feature type="region of interest" description="Disordered" evidence="4">
    <location>
        <begin position="1"/>
        <end position="42"/>
    </location>
</feature>
<feature type="domain" description="C2H2-type" evidence="5">
    <location>
        <begin position="119"/>
        <end position="149"/>
    </location>
</feature>
<dbReference type="GO" id="GO:0000398">
    <property type="term" value="P:mRNA splicing, via spliceosome"/>
    <property type="evidence" value="ECO:0007669"/>
    <property type="project" value="TreeGrafter"/>
</dbReference>
<dbReference type="AlphaFoldDB" id="A0AAW0P537"/>
<gene>
    <name evidence="6" type="ORF">WMY93_012304</name>
</gene>
<dbReference type="GO" id="GO:0005634">
    <property type="term" value="C:nucleus"/>
    <property type="evidence" value="ECO:0007669"/>
    <property type="project" value="UniProtKB-SubCell"/>
</dbReference>
<evidence type="ECO:0000256" key="2">
    <source>
        <dbReference type="ARBA" id="ARBA00023242"/>
    </source>
</evidence>
<proteinExistence type="predicted"/>
<evidence type="ECO:0000259" key="5">
    <source>
        <dbReference type="PROSITE" id="PS50157"/>
    </source>
</evidence>
<feature type="region of interest" description="Disordered" evidence="4">
    <location>
        <begin position="54"/>
        <end position="115"/>
    </location>
</feature>
<evidence type="ECO:0000256" key="3">
    <source>
        <dbReference type="PROSITE-ProRule" id="PRU00042"/>
    </source>
</evidence>
<name>A0AAW0P537_9GOBI</name>
<dbReference type="PROSITE" id="PS50157">
    <property type="entry name" value="ZINC_FINGER_C2H2_2"/>
    <property type="match status" value="1"/>
</dbReference>
<dbReference type="Pfam" id="PF23217">
    <property type="entry name" value="DUF7066"/>
    <property type="match status" value="1"/>
</dbReference>
<dbReference type="EMBL" id="JBBPFD010000008">
    <property type="protein sequence ID" value="KAK7916543.1"/>
    <property type="molecule type" value="Genomic_DNA"/>
</dbReference>
<comment type="subcellular location">
    <subcellularLocation>
        <location evidence="1">Nucleus</location>
    </subcellularLocation>
</comment>
<keyword evidence="3" id="KW-0479">Metal-binding</keyword>
<feature type="compositionally biased region" description="Basic and acidic residues" evidence="4">
    <location>
        <begin position="1"/>
        <end position="18"/>
    </location>
</feature>
<feature type="region of interest" description="Disordered" evidence="4">
    <location>
        <begin position="161"/>
        <end position="238"/>
    </location>
</feature>